<keyword evidence="2" id="KW-1185">Reference proteome</keyword>
<evidence type="ECO:0000313" key="1">
    <source>
        <dbReference type="EMBL" id="GFT16995.1"/>
    </source>
</evidence>
<dbReference type="Proteomes" id="UP000887013">
    <property type="component" value="Unassembled WGS sequence"/>
</dbReference>
<dbReference type="EMBL" id="BMAW01104922">
    <property type="protein sequence ID" value="GFT16995.1"/>
    <property type="molecule type" value="Genomic_DNA"/>
</dbReference>
<dbReference type="AlphaFoldDB" id="A0A8X6TJQ4"/>
<name>A0A8X6TJQ4_NEPPI</name>
<evidence type="ECO:0000313" key="2">
    <source>
        <dbReference type="Proteomes" id="UP000887013"/>
    </source>
</evidence>
<protein>
    <submittedName>
        <fullName evidence="1">Uncharacterized protein</fullName>
    </submittedName>
</protein>
<reference evidence="1" key="1">
    <citation type="submission" date="2020-08" db="EMBL/GenBank/DDBJ databases">
        <title>Multicomponent nature underlies the extraordinary mechanical properties of spider dragline silk.</title>
        <authorList>
            <person name="Kono N."/>
            <person name="Nakamura H."/>
            <person name="Mori M."/>
            <person name="Yoshida Y."/>
            <person name="Ohtoshi R."/>
            <person name="Malay A.D."/>
            <person name="Moran D.A.P."/>
            <person name="Tomita M."/>
            <person name="Numata K."/>
            <person name="Arakawa K."/>
        </authorList>
    </citation>
    <scope>NUCLEOTIDE SEQUENCE</scope>
</reference>
<proteinExistence type="predicted"/>
<organism evidence="1 2">
    <name type="scientific">Nephila pilipes</name>
    <name type="common">Giant wood spider</name>
    <name type="synonym">Nephila maculata</name>
    <dbReference type="NCBI Taxonomy" id="299642"/>
    <lineage>
        <taxon>Eukaryota</taxon>
        <taxon>Metazoa</taxon>
        <taxon>Ecdysozoa</taxon>
        <taxon>Arthropoda</taxon>
        <taxon>Chelicerata</taxon>
        <taxon>Arachnida</taxon>
        <taxon>Araneae</taxon>
        <taxon>Araneomorphae</taxon>
        <taxon>Entelegynae</taxon>
        <taxon>Araneoidea</taxon>
        <taxon>Nephilidae</taxon>
        <taxon>Nephila</taxon>
    </lineage>
</organism>
<sequence length="110" mass="12207">MDKVSVRNICSQTAVLSEELPPIRENSLFVAIGETKQNKKLFSLIGSSLLSTAIHYINDSEGSVYPVQAILDNASSSCFMSIECANFLHLKKKEHKYRTVSRINNSLSSI</sequence>
<comment type="caution">
    <text evidence="1">The sequence shown here is derived from an EMBL/GenBank/DDBJ whole genome shotgun (WGS) entry which is preliminary data.</text>
</comment>
<gene>
    <name evidence="1" type="ORF">NPIL_333281</name>
</gene>
<accession>A0A8X6TJQ4</accession>